<dbReference type="Pfam" id="PF07963">
    <property type="entry name" value="N_methyl"/>
    <property type="match status" value="1"/>
</dbReference>
<evidence type="ECO:0000256" key="4">
    <source>
        <dbReference type="ARBA" id="ARBA00022481"/>
    </source>
</evidence>
<comment type="similarity">
    <text evidence="9">Belongs to the ComGC family.</text>
</comment>
<evidence type="ECO:0000256" key="1">
    <source>
        <dbReference type="ARBA" id="ARBA00004162"/>
    </source>
</evidence>
<dbReference type="RefSeq" id="WP_249512989.1">
    <property type="nucleotide sequence ID" value="NZ_CP093365.1"/>
</dbReference>
<dbReference type="Gene3D" id="3.30.700.10">
    <property type="entry name" value="Glycoprotein, Type 4 Pilin"/>
    <property type="match status" value="1"/>
</dbReference>
<dbReference type="Proteomes" id="UP000831947">
    <property type="component" value="Chromosome"/>
</dbReference>
<evidence type="ECO:0000256" key="9">
    <source>
        <dbReference type="ARBA" id="ARBA00043982"/>
    </source>
</evidence>
<dbReference type="InterPro" id="IPR016940">
    <property type="entry name" value="ComGC"/>
</dbReference>
<dbReference type="PRINTS" id="PR00813">
    <property type="entry name" value="BCTERIALGSPG"/>
</dbReference>
<dbReference type="SUPFAM" id="SSF54523">
    <property type="entry name" value="Pili subunits"/>
    <property type="match status" value="1"/>
</dbReference>
<keyword evidence="6 10" id="KW-1133">Transmembrane helix</keyword>
<reference evidence="11 12" key="1">
    <citation type="journal article" date="2022" name="Int. J. Syst. Evol. Microbiol.">
        <title>Apilactobacillus apisilvae sp. nov., Nicolia spurrieriana gen. nov. sp. nov., Bombilactobacillus folatiphilus sp. nov. and Bombilactobacillus thymidiniphilus sp. nov., four new lactic acid bacterial isolates from stingless bees Tetragonula carbonaria and Austroplebeia australis.</title>
        <authorList>
            <person name="Oliphant S.A."/>
            <person name="Watson-Haigh N.S."/>
            <person name="Sumby K.M."/>
            <person name="Gardner J."/>
            <person name="Groom S."/>
            <person name="Jiranek V."/>
        </authorList>
    </citation>
    <scope>NUCLEOTIDE SEQUENCE [LARGE SCALE GENOMIC DNA]</scope>
    <source>
        <strain evidence="11 12">SG4_A1</strain>
    </source>
</reference>
<keyword evidence="3" id="KW-1003">Cell membrane</keyword>
<evidence type="ECO:0000313" key="12">
    <source>
        <dbReference type="Proteomes" id="UP000831947"/>
    </source>
</evidence>
<evidence type="ECO:0000256" key="10">
    <source>
        <dbReference type="SAM" id="Phobius"/>
    </source>
</evidence>
<evidence type="ECO:0000256" key="5">
    <source>
        <dbReference type="ARBA" id="ARBA00022692"/>
    </source>
</evidence>
<proteinExistence type="inferred from homology"/>
<keyword evidence="7 10" id="KW-0472">Membrane</keyword>
<dbReference type="InterPro" id="IPR000983">
    <property type="entry name" value="Bac_GSPG_pilin"/>
</dbReference>
<dbReference type="InterPro" id="IPR045584">
    <property type="entry name" value="Pilin-like"/>
</dbReference>
<organism evidence="11 12">
    <name type="scientific">Bombilactobacillus thymidiniphilus</name>
    <dbReference type="NCBI Taxonomy" id="2923363"/>
    <lineage>
        <taxon>Bacteria</taxon>
        <taxon>Bacillati</taxon>
        <taxon>Bacillota</taxon>
        <taxon>Bacilli</taxon>
        <taxon>Lactobacillales</taxon>
        <taxon>Lactobacillaceae</taxon>
        <taxon>Bombilactobacillus</taxon>
    </lineage>
</organism>
<dbReference type="EMBL" id="CP093365">
    <property type="protein sequence ID" value="UQS83804.1"/>
    <property type="molecule type" value="Genomic_DNA"/>
</dbReference>
<keyword evidence="4" id="KW-0488">Methylation</keyword>
<dbReference type="InterPro" id="IPR012902">
    <property type="entry name" value="N_methyl_site"/>
</dbReference>
<gene>
    <name evidence="11" type="ORF">MOO47_00960</name>
</gene>
<evidence type="ECO:0000313" key="11">
    <source>
        <dbReference type="EMBL" id="UQS83804.1"/>
    </source>
</evidence>
<name>A0ABY4PDP8_9LACO</name>
<comment type="subcellular location">
    <subcellularLocation>
        <location evidence="1">Cell membrane</location>
        <topology evidence="1">Single-pass membrane protein</topology>
    </subcellularLocation>
    <subcellularLocation>
        <location evidence="2">Cell surface</location>
    </subcellularLocation>
</comment>
<evidence type="ECO:0000256" key="2">
    <source>
        <dbReference type="ARBA" id="ARBA00004241"/>
    </source>
</evidence>
<keyword evidence="8" id="KW-0178">Competence</keyword>
<keyword evidence="12" id="KW-1185">Reference proteome</keyword>
<feature type="transmembrane region" description="Helical" evidence="10">
    <location>
        <begin position="12"/>
        <end position="32"/>
    </location>
</feature>
<dbReference type="PIRSF" id="PIRSF029928">
    <property type="entry name" value="Late_competence_ComGC"/>
    <property type="match status" value="1"/>
</dbReference>
<evidence type="ECO:0000256" key="8">
    <source>
        <dbReference type="ARBA" id="ARBA00023287"/>
    </source>
</evidence>
<sequence length="102" mass="11375">MKSLRRKKQSAFTLIEMVIVLFIISLLLLIIIPNINSQKNSAKNKTDAAFKTTLQTQVDMYDGDNPTWGKLQSDNYLSSAQVNKAQKEGYAIENGTVVGPKK</sequence>
<evidence type="ECO:0000256" key="6">
    <source>
        <dbReference type="ARBA" id="ARBA00022989"/>
    </source>
</evidence>
<evidence type="ECO:0000256" key="3">
    <source>
        <dbReference type="ARBA" id="ARBA00022475"/>
    </source>
</evidence>
<accession>A0ABY4PDP8</accession>
<evidence type="ECO:0000256" key="7">
    <source>
        <dbReference type="ARBA" id="ARBA00023136"/>
    </source>
</evidence>
<dbReference type="NCBIfam" id="NF040999">
    <property type="entry name" value="pilin_ComGC"/>
    <property type="match status" value="1"/>
</dbReference>
<dbReference type="NCBIfam" id="TIGR02532">
    <property type="entry name" value="IV_pilin_GFxxxE"/>
    <property type="match status" value="1"/>
</dbReference>
<keyword evidence="5 10" id="KW-0812">Transmembrane</keyword>
<protein>
    <submittedName>
        <fullName evidence="11">Prepilin-type N-terminal cleavage/methylation domain-containing protein</fullName>
    </submittedName>
</protein>